<dbReference type="InterPro" id="IPR012340">
    <property type="entry name" value="NA-bd_OB-fold"/>
</dbReference>
<evidence type="ECO:0000259" key="1">
    <source>
        <dbReference type="Pfam" id="PF01796"/>
    </source>
</evidence>
<dbReference type="InterPro" id="IPR052513">
    <property type="entry name" value="Thioester_dehydratase-like"/>
</dbReference>
<proteinExistence type="predicted"/>
<feature type="domain" description="ChsH2 C-terminal OB-fold" evidence="1">
    <location>
        <begin position="52"/>
        <end position="108"/>
    </location>
</feature>
<protein>
    <submittedName>
        <fullName evidence="3">Zn-ribbon domain-containing OB-fold protein</fullName>
    </submittedName>
</protein>
<keyword evidence="4" id="KW-1185">Reference proteome</keyword>
<dbReference type="PANTHER" id="PTHR34075">
    <property type="entry name" value="BLR3430 PROTEIN"/>
    <property type="match status" value="1"/>
</dbReference>
<accession>A0ABN2JW02</accession>
<dbReference type="InterPro" id="IPR022002">
    <property type="entry name" value="ChsH2_Znr"/>
</dbReference>
<name>A0ABN2JW02_9ACTN</name>
<dbReference type="Gene3D" id="6.10.30.10">
    <property type="match status" value="1"/>
</dbReference>
<sequence>MRDLVTSPHVAYRDGLARGVLLFQRCDACSAAVFPPRVVCPSCGGADLSTEQSAGLGEVYSTTAVAAKDGEPYAVCLIDLDEGFRMMSTVTGVAAADVEIGSRVTLVVEDGDPPRPTFVGGTGR</sequence>
<evidence type="ECO:0000259" key="2">
    <source>
        <dbReference type="Pfam" id="PF12172"/>
    </source>
</evidence>
<comment type="caution">
    <text evidence="3">The sequence shown here is derived from an EMBL/GenBank/DDBJ whole genome shotgun (WGS) entry which is preliminary data.</text>
</comment>
<feature type="domain" description="ChsH2 rubredoxin-like zinc ribbon" evidence="2">
    <location>
        <begin position="13"/>
        <end position="48"/>
    </location>
</feature>
<dbReference type="InterPro" id="IPR002878">
    <property type="entry name" value="ChsH2_C"/>
</dbReference>
<evidence type="ECO:0000313" key="3">
    <source>
        <dbReference type="EMBL" id="GAA1738800.1"/>
    </source>
</evidence>
<organism evidence="3 4">
    <name type="scientific">Luedemannella helvata</name>
    <dbReference type="NCBI Taxonomy" id="349315"/>
    <lineage>
        <taxon>Bacteria</taxon>
        <taxon>Bacillati</taxon>
        <taxon>Actinomycetota</taxon>
        <taxon>Actinomycetes</taxon>
        <taxon>Micromonosporales</taxon>
        <taxon>Micromonosporaceae</taxon>
        <taxon>Luedemannella</taxon>
    </lineage>
</organism>
<dbReference type="EMBL" id="BAAALS010000002">
    <property type="protein sequence ID" value="GAA1738800.1"/>
    <property type="molecule type" value="Genomic_DNA"/>
</dbReference>
<dbReference type="SUPFAM" id="SSF50249">
    <property type="entry name" value="Nucleic acid-binding proteins"/>
    <property type="match status" value="1"/>
</dbReference>
<dbReference type="Pfam" id="PF01796">
    <property type="entry name" value="OB_ChsH2_C"/>
    <property type="match status" value="1"/>
</dbReference>
<dbReference type="Pfam" id="PF12172">
    <property type="entry name" value="zf-ChsH2"/>
    <property type="match status" value="1"/>
</dbReference>
<gene>
    <name evidence="3" type="ORF">GCM10009681_06980</name>
</gene>
<evidence type="ECO:0000313" key="4">
    <source>
        <dbReference type="Proteomes" id="UP001500655"/>
    </source>
</evidence>
<dbReference type="RefSeq" id="WP_344076695.1">
    <property type="nucleotide sequence ID" value="NZ_BAAALS010000002.1"/>
</dbReference>
<reference evidence="3 4" key="1">
    <citation type="journal article" date="2019" name="Int. J. Syst. Evol. Microbiol.">
        <title>The Global Catalogue of Microorganisms (GCM) 10K type strain sequencing project: providing services to taxonomists for standard genome sequencing and annotation.</title>
        <authorList>
            <consortium name="The Broad Institute Genomics Platform"/>
            <consortium name="The Broad Institute Genome Sequencing Center for Infectious Disease"/>
            <person name="Wu L."/>
            <person name="Ma J."/>
        </authorList>
    </citation>
    <scope>NUCLEOTIDE SEQUENCE [LARGE SCALE GENOMIC DNA]</scope>
    <source>
        <strain evidence="3 4">JCM 13249</strain>
    </source>
</reference>
<dbReference type="Proteomes" id="UP001500655">
    <property type="component" value="Unassembled WGS sequence"/>
</dbReference>
<dbReference type="PANTHER" id="PTHR34075:SF5">
    <property type="entry name" value="BLR3430 PROTEIN"/>
    <property type="match status" value="1"/>
</dbReference>